<evidence type="ECO:0000256" key="1">
    <source>
        <dbReference type="ARBA" id="ARBA00008954"/>
    </source>
</evidence>
<organism evidence="4 5">
    <name type="scientific">Torulaspora globosa</name>
    <dbReference type="NCBI Taxonomy" id="48254"/>
    <lineage>
        <taxon>Eukaryota</taxon>
        <taxon>Fungi</taxon>
        <taxon>Dikarya</taxon>
        <taxon>Ascomycota</taxon>
        <taxon>Saccharomycotina</taxon>
        <taxon>Saccharomycetes</taxon>
        <taxon>Saccharomycetales</taxon>
        <taxon>Saccharomycetaceae</taxon>
        <taxon>Torulaspora</taxon>
    </lineage>
</organism>
<dbReference type="OrthoDB" id="10261433at2759"/>
<evidence type="ECO:0000313" key="4">
    <source>
        <dbReference type="EMBL" id="QLQ78066.1"/>
    </source>
</evidence>
<evidence type="ECO:0000256" key="3">
    <source>
        <dbReference type="RuleBase" id="RU003560"/>
    </source>
</evidence>
<reference evidence="4 5" key="1">
    <citation type="submission" date="2020-06" db="EMBL/GenBank/DDBJ databases">
        <title>The yeast mating-type switching endonuclease HO is a domesticated member of an unorthodox homing genetic element family.</title>
        <authorList>
            <person name="Coughlan A.Y."/>
            <person name="Lombardi L."/>
            <person name="Braun-Galleani S."/>
            <person name="Martos A.R."/>
            <person name="Galeote V."/>
            <person name="Bigey F."/>
            <person name="Dequin S."/>
            <person name="Byrne K.P."/>
            <person name="Wolfe K.H."/>
        </authorList>
    </citation>
    <scope>NUCLEOTIDE SEQUENCE [LARGE SCALE GENOMIC DNA]</scope>
    <source>
        <strain evidence="4 5">CBS2947</strain>
    </source>
</reference>
<dbReference type="InterPro" id="IPR005814">
    <property type="entry name" value="Aminotrans_3"/>
</dbReference>
<comment type="similarity">
    <text evidence="1 3">Belongs to the class-III pyridoxal-phosphate-dependent aminotransferase family.</text>
</comment>
<gene>
    <name evidence="4" type="ORF">HG537_0A03130</name>
</gene>
<name>A0A7H9HL35_9SACH</name>
<evidence type="ECO:0008006" key="6">
    <source>
        <dbReference type="Google" id="ProtNLM"/>
    </source>
</evidence>
<dbReference type="EMBL" id="CP059267">
    <property type="protein sequence ID" value="QLQ78066.1"/>
    <property type="molecule type" value="Genomic_DNA"/>
</dbReference>
<evidence type="ECO:0000313" key="5">
    <source>
        <dbReference type="Proteomes" id="UP000510647"/>
    </source>
</evidence>
<keyword evidence="5" id="KW-1185">Reference proteome</keyword>
<dbReference type="Gene3D" id="3.90.1150.10">
    <property type="entry name" value="Aspartate Aminotransferase, domain 1"/>
    <property type="match status" value="1"/>
</dbReference>
<evidence type="ECO:0000256" key="2">
    <source>
        <dbReference type="ARBA" id="ARBA00022898"/>
    </source>
</evidence>
<dbReference type="GO" id="GO:0008483">
    <property type="term" value="F:transaminase activity"/>
    <property type="evidence" value="ECO:0007669"/>
    <property type="project" value="InterPro"/>
</dbReference>
<dbReference type="GO" id="GO:0030170">
    <property type="term" value="F:pyridoxal phosphate binding"/>
    <property type="evidence" value="ECO:0007669"/>
    <property type="project" value="InterPro"/>
</dbReference>
<dbReference type="GO" id="GO:0005829">
    <property type="term" value="C:cytosol"/>
    <property type="evidence" value="ECO:0007669"/>
    <property type="project" value="TreeGrafter"/>
</dbReference>
<dbReference type="Pfam" id="PF00202">
    <property type="entry name" value="Aminotran_3"/>
    <property type="match status" value="1"/>
</dbReference>
<dbReference type="SUPFAM" id="SSF53383">
    <property type="entry name" value="PLP-dependent transferases"/>
    <property type="match status" value="1"/>
</dbReference>
<dbReference type="PANTHER" id="PTHR43094">
    <property type="entry name" value="AMINOTRANSFERASE"/>
    <property type="match status" value="1"/>
</dbReference>
<dbReference type="InterPro" id="IPR015424">
    <property type="entry name" value="PyrdxlP-dep_Trfase"/>
</dbReference>
<keyword evidence="2 3" id="KW-0663">Pyridoxal phosphate</keyword>
<dbReference type="InterPro" id="IPR015421">
    <property type="entry name" value="PyrdxlP-dep_Trfase_major"/>
</dbReference>
<sequence>MTESIPSHVFQGYVGKQKAYAKEGKGVYMTIEKNGKEYKNVFDAISGAAVASLGWGDPDIGKIMNDALTKHTYSYPGLIANEEAEKLAQFYIENSPPGVFASALWTCSGSESNENALKIIRQYQIERNKPRKIKIISRECSYHGFTLGAISIGNTPRGAPFKDMMINQDEVCIKMPRCWPYRDMKEGETEEEYTHRLLDTLEKIILDNDPETVSAVCVETLPGSSIGTPVPPKGYLKGLRDICNKYDLIFMLDEVMCGTGRANPNGKLNCWENFLAPEDAPDIQTVGKTLGSGYVTIAGVLIGPKILDVYVKGTGLILGAQTYHSHAFNCATALGIQTKILQNGLTKNIFENGNLLGQKLQEALLAQPDNFVGDVRGLGGFWTIEFVHDKKTKQPFPPEMKVGPRFADIALEHGVNVMGLAGADNYGGTWDICLLGPAFIITKEDVEVLVQRLINSVQALAEQLRSTT</sequence>
<dbReference type="InterPro" id="IPR015422">
    <property type="entry name" value="PyrdxlP-dep_Trfase_small"/>
</dbReference>
<dbReference type="PANTHER" id="PTHR43094:SF1">
    <property type="entry name" value="AMINOTRANSFERASE CLASS-III"/>
    <property type="match status" value="1"/>
</dbReference>
<protein>
    <recommendedName>
        <fullName evidence="6">PLP-dependent transferase</fullName>
    </recommendedName>
</protein>
<proteinExistence type="inferred from homology"/>
<dbReference type="Gene3D" id="3.40.640.10">
    <property type="entry name" value="Type I PLP-dependent aspartate aminotransferase-like (Major domain)"/>
    <property type="match status" value="1"/>
</dbReference>
<accession>A0A7H9HL35</accession>
<dbReference type="AlphaFoldDB" id="A0A7H9HL35"/>
<dbReference type="Proteomes" id="UP000510647">
    <property type="component" value="Chromosome 1"/>
</dbReference>